<proteinExistence type="predicted"/>
<dbReference type="Proteomes" id="UP001060085">
    <property type="component" value="Linkage Group LG04"/>
</dbReference>
<keyword evidence="2" id="KW-1185">Reference proteome</keyword>
<comment type="caution">
    <text evidence="1">The sequence shown here is derived from an EMBL/GenBank/DDBJ whole genome shotgun (WGS) entry which is preliminary data.</text>
</comment>
<reference evidence="2" key="1">
    <citation type="journal article" date="2023" name="Nat. Plants">
        <title>Single-cell RNA sequencing provides a high-resolution roadmap for understanding the multicellular compartmentation of specialized metabolism.</title>
        <authorList>
            <person name="Sun S."/>
            <person name="Shen X."/>
            <person name="Li Y."/>
            <person name="Li Y."/>
            <person name="Wang S."/>
            <person name="Li R."/>
            <person name="Zhang H."/>
            <person name="Shen G."/>
            <person name="Guo B."/>
            <person name="Wei J."/>
            <person name="Xu J."/>
            <person name="St-Pierre B."/>
            <person name="Chen S."/>
            <person name="Sun C."/>
        </authorList>
    </citation>
    <scope>NUCLEOTIDE SEQUENCE [LARGE SCALE GENOMIC DNA]</scope>
</reference>
<name>A0ACC0B556_CATRO</name>
<dbReference type="EMBL" id="CM044704">
    <property type="protein sequence ID" value="KAI5667766.1"/>
    <property type="molecule type" value="Genomic_DNA"/>
</dbReference>
<evidence type="ECO:0000313" key="1">
    <source>
        <dbReference type="EMBL" id="KAI5667766.1"/>
    </source>
</evidence>
<protein>
    <submittedName>
        <fullName evidence="1">Uncharacterized protein</fullName>
    </submittedName>
</protein>
<evidence type="ECO:0000313" key="2">
    <source>
        <dbReference type="Proteomes" id="UP001060085"/>
    </source>
</evidence>
<sequence>MRDETARVLLTSAIVSDICECNVYNLAKSDVRDAFAHDDLYRKFHTHRDDHKRSWQFCIKNHLMIYRRANNTFLEFQKEFCTLKA</sequence>
<organism evidence="1 2">
    <name type="scientific">Catharanthus roseus</name>
    <name type="common">Madagascar periwinkle</name>
    <name type="synonym">Vinca rosea</name>
    <dbReference type="NCBI Taxonomy" id="4058"/>
    <lineage>
        <taxon>Eukaryota</taxon>
        <taxon>Viridiplantae</taxon>
        <taxon>Streptophyta</taxon>
        <taxon>Embryophyta</taxon>
        <taxon>Tracheophyta</taxon>
        <taxon>Spermatophyta</taxon>
        <taxon>Magnoliopsida</taxon>
        <taxon>eudicotyledons</taxon>
        <taxon>Gunneridae</taxon>
        <taxon>Pentapetalae</taxon>
        <taxon>asterids</taxon>
        <taxon>lamiids</taxon>
        <taxon>Gentianales</taxon>
        <taxon>Apocynaceae</taxon>
        <taxon>Rauvolfioideae</taxon>
        <taxon>Vinceae</taxon>
        <taxon>Catharanthinae</taxon>
        <taxon>Catharanthus</taxon>
    </lineage>
</organism>
<gene>
    <name evidence="1" type="ORF">M9H77_17619</name>
</gene>
<accession>A0ACC0B556</accession>